<dbReference type="Pfam" id="PF05266">
    <property type="entry name" value="DUF724"/>
    <property type="match status" value="1"/>
</dbReference>
<evidence type="ECO:0000313" key="6">
    <source>
        <dbReference type="EnsemblPlants" id="Zm00001eb113970_P003"/>
    </source>
</evidence>
<evidence type="ECO:0000313" key="7">
    <source>
        <dbReference type="Proteomes" id="UP000007305"/>
    </source>
</evidence>
<evidence type="ECO:0000259" key="5">
    <source>
        <dbReference type="SMART" id="SM00743"/>
    </source>
</evidence>
<feature type="region of interest" description="Disordered" evidence="4">
    <location>
        <begin position="431"/>
        <end position="457"/>
    </location>
</feature>
<reference evidence="7" key="1">
    <citation type="submission" date="2015-12" db="EMBL/GenBank/DDBJ databases">
        <title>Update maize B73 reference genome by single molecule sequencing technologies.</title>
        <authorList>
            <consortium name="Maize Genome Sequencing Project"/>
            <person name="Ware D."/>
        </authorList>
    </citation>
    <scope>NUCLEOTIDE SEQUENCE [LARGE SCALE GENOMIC DNA]</scope>
    <source>
        <strain evidence="7">cv. B73</strain>
    </source>
</reference>
<dbReference type="Gramene" id="Zm00001eb113970_T003">
    <property type="protein sequence ID" value="Zm00001eb113970_P003"/>
    <property type="gene ID" value="Zm00001eb113970"/>
</dbReference>
<keyword evidence="7" id="KW-1185">Reference proteome</keyword>
<reference evidence="6" key="2">
    <citation type="submission" date="2019-07" db="EMBL/GenBank/DDBJ databases">
        <authorList>
            <person name="Seetharam A."/>
            <person name="Woodhouse M."/>
            <person name="Cannon E."/>
        </authorList>
    </citation>
    <scope>NUCLEOTIDE SEQUENCE [LARGE SCALE GENOMIC DNA]</scope>
    <source>
        <strain evidence="6">cv. B73</strain>
    </source>
</reference>
<dbReference type="PANTHER" id="PTHR31917:SF74">
    <property type="entry name" value="EXPRESSED PROTEIN"/>
    <property type="match status" value="1"/>
</dbReference>
<dbReference type="Pfam" id="PF05641">
    <property type="entry name" value="Agenet"/>
    <property type="match status" value="2"/>
</dbReference>
<keyword evidence="2" id="KW-0341">Growth regulation</keyword>
<feature type="domain" description="Agenet" evidence="5">
    <location>
        <begin position="142"/>
        <end position="200"/>
    </location>
</feature>
<dbReference type="EnsemblPlants" id="Zm00001eb113970_T003">
    <property type="protein sequence ID" value="Zm00001eb113970_P003"/>
    <property type="gene ID" value="Zm00001eb113970"/>
</dbReference>
<protein>
    <recommendedName>
        <fullName evidence="5">Agenet domain-containing protein</fullName>
    </recommendedName>
</protein>
<feature type="region of interest" description="Disordered" evidence="4">
    <location>
        <begin position="360"/>
        <end position="403"/>
    </location>
</feature>
<gene>
    <name evidence="6" type="primary">LOC103648066</name>
</gene>
<dbReference type="Proteomes" id="UP000007305">
    <property type="component" value="Chromosome 2"/>
</dbReference>
<keyword evidence="1" id="KW-0813">Transport</keyword>
<dbReference type="AlphaFoldDB" id="A0A804MV76"/>
<feature type="domain" description="Agenet" evidence="5">
    <location>
        <begin position="66"/>
        <end position="139"/>
    </location>
</feature>
<evidence type="ECO:0007829" key="8">
    <source>
        <dbReference type="PeptideAtlas" id="A0A804MV76"/>
    </source>
</evidence>
<evidence type="ECO:0000256" key="3">
    <source>
        <dbReference type="SAM" id="Coils"/>
    </source>
</evidence>
<dbReference type="SMART" id="SM00743">
    <property type="entry name" value="Agenet"/>
    <property type="match status" value="3"/>
</dbReference>
<feature type="compositionally biased region" description="Polar residues" evidence="4">
    <location>
        <begin position="434"/>
        <end position="452"/>
    </location>
</feature>
<organism evidence="6 7">
    <name type="scientific">Zea mays</name>
    <name type="common">Maize</name>
    <dbReference type="NCBI Taxonomy" id="4577"/>
    <lineage>
        <taxon>Eukaryota</taxon>
        <taxon>Viridiplantae</taxon>
        <taxon>Streptophyta</taxon>
        <taxon>Embryophyta</taxon>
        <taxon>Tracheophyta</taxon>
        <taxon>Spermatophyta</taxon>
        <taxon>Magnoliopsida</taxon>
        <taxon>Liliopsida</taxon>
        <taxon>Poales</taxon>
        <taxon>Poaceae</taxon>
        <taxon>PACMAD clade</taxon>
        <taxon>Panicoideae</taxon>
        <taxon>Andropogonodae</taxon>
        <taxon>Andropogoneae</taxon>
        <taxon>Tripsacinae</taxon>
        <taxon>Zea</taxon>
    </lineage>
</organism>
<evidence type="ECO:0000256" key="1">
    <source>
        <dbReference type="ARBA" id="ARBA00022448"/>
    </source>
</evidence>
<reference evidence="6" key="3">
    <citation type="submission" date="2021-05" db="UniProtKB">
        <authorList>
            <consortium name="EnsemblPlants"/>
        </authorList>
    </citation>
    <scope>IDENTIFICATION</scope>
    <source>
        <strain evidence="6">cv. B73</strain>
    </source>
</reference>
<evidence type="ECO:0000256" key="2">
    <source>
        <dbReference type="ARBA" id="ARBA00022604"/>
    </source>
</evidence>
<feature type="compositionally biased region" description="Low complexity" evidence="4">
    <location>
        <begin position="54"/>
        <end position="65"/>
    </location>
</feature>
<feature type="region of interest" description="Disordered" evidence="4">
    <location>
        <begin position="1"/>
        <end position="70"/>
    </location>
</feature>
<name>A0A804MV76_MAIZE</name>
<dbReference type="InterPro" id="IPR007930">
    <property type="entry name" value="DUF724"/>
</dbReference>
<feature type="coiled-coil region" evidence="3">
    <location>
        <begin position="843"/>
        <end position="873"/>
    </location>
</feature>
<accession>A0A804MV76</accession>
<feature type="domain" description="Agenet" evidence="5">
    <location>
        <begin position="219"/>
        <end position="288"/>
    </location>
</feature>
<dbReference type="InterPro" id="IPR008395">
    <property type="entry name" value="Agenet-like_dom"/>
</dbReference>
<evidence type="ECO:0000256" key="4">
    <source>
        <dbReference type="SAM" id="MobiDB-lite"/>
    </source>
</evidence>
<keyword evidence="3" id="KW-0175">Coiled coil</keyword>
<sequence length="912" mass="100887">MPSSRNPPKTPVAPNPQSLTDPHPNGHRHRIRQCAAGRRRSETARPSPRKPRPWRSASPPALEPLVPLPPGTEVEVRIDDDGFHGTWFEATVLDFAPARGYRNPARYTVKYVHLLADDEGALSEPFAPSQIRPRPPPLSSPPRFQLHDIVEAFHNEGWWSGIVVSAPDATGAGVTVSFPITREVIEFPSSLVRPRRDYVAGDWIPSRAAMVLRPNRAVKVYEVGEKVEVLRNRDVYGNSWFPATVRVVIDDLSYVVEYFDLEEGKGGSEKATEYLHWWFIRPAVEHSPSKREFQLRPGAAVEAYCDGAWSLGVVTRVVGEDEYEVGIIGKKTRLLVTKVVELLKPQYIWNGNQWRITTAKGQTKLRRPSKSGESPSAPVNLISSGEEQSHDPDSSSTKKSRKELKQLDPTLAKNSEHASVSEVDIPLLGMCKSPESTHSQNSLLSEKSSPQGSHEIVNSVPMNGLLCASSGHSAPVNNQELLSEMGVFDVRRNSAVRHTEEQLVKSLGVKKCISNSKEGKTSPIQELQGKLKGNNNFSRNIVLALSVSRDGQTNLSPDRLVSIGTKRGSSTKVLACKKLAKRRRSKELCNLNSSLDVTRTDQQRGRKEAAEPMKDHPLALECSKSDAQGQLDRTLEDAQNITELSNQENLLPTVSPGFISTSNGKGTNIHDTQFEEEPTATLPIDGSSQCIIDISPLRSCSALERSLPSPPQASFVKRSPVWRVVDAKHVFKELPQQPHFLPLQKYPPTLREGIALGMMVSFSELVKFTMEASIDDSMEWFEDKVRTVSLLEANGFSVQSIQSVLTELIEIKSERARIHGEIGKLSSKLAENTASSSRVGALLDEKDGAAAQLEQELGRIRQESQKMAQEKEKIDAEGVSIKTACSGYEDLCSDAERKFKEVLAQLRRKGAR</sequence>
<proteinExistence type="evidence at protein level"/>
<dbReference type="InterPro" id="IPR014002">
    <property type="entry name" value="Agenet_dom_plant"/>
</dbReference>
<keyword evidence="8" id="KW-1267">Proteomics identification</keyword>
<dbReference type="PANTHER" id="PTHR31917">
    <property type="entry name" value="AGENET DOMAIN-CONTAINING PROTEIN-RELATED"/>
    <property type="match status" value="1"/>
</dbReference>